<feature type="domain" description="Phospholipid/glycerol acyltransferase" evidence="6">
    <location>
        <begin position="67"/>
        <end position="179"/>
    </location>
</feature>
<protein>
    <submittedName>
        <fullName evidence="7">1-acyl-sn-glycerol-3-phosphate acyltransferase</fullName>
    </submittedName>
</protein>
<dbReference type="SMART" id="SM00563">
    <property type="entry name" value="PlsC"/>
    <property type="match status" value="1"/>
</dbReference>
<dbReference type="Proteomes" id="UP000244571">
    <property type="component" value="Chromosome"/>
</dbReference>
<dbReference type="InterPro" id="IPR002123">
    <property type="entry name" value="Plipid/glycerol_acylTrfase"/>
</dbReference>
<name>A0A2R4XMW9_9BURK</name>
<keyword evidence="2" id="KW-0444">Lipid biosynthesis</keyword>
<proteinExistence type="predicted"/>
<evidence type="ECO:0000256" key="1">
    <source>
        <dbReference type="ARBA" id="ARBA00005189"/>
    </source>
</evidence>
<evidence type="ECO:0000313" key="7">
    <source>
        <dbReference type="EMBL" id="AWB35152.1"/>
    </source>
</evidence>
<keyword evidence="5 7" id="KW-0012">Acyltransferase</keyword>
<dbReference type="KEGG" id="boz:DBV39_17025"/>
<dbReference type="GO" id="GO:0006654">
    <property type="term" value="P:phosphatidic acid biosynthetic process"/>
    <property type="evidence" value="ECO:0007669"/>
    <property type="project" value="TreeGrafter"/>
</dbReference>
<comment type="pathway">
    <text evidence="1">Lipid metabolism.</text>
</comment>
<accession>A0A2R4XMW9</accession>
<dbReference type="PANTHER" id="PTHR10434:SF64">
    <property type="entry name" value="1-ACYL-SN-GLYCEROL-3-PHOSPHATE ACYLTRANSFERASE-RELATED"/>
    <property type="match status" value="1"/>
</dbReference>
<dbReference type="EMBL" id="CP028901">
    <property type="protein sequence ID" value="AWB35152.1"/>
    <property type="molecule type" value="Genomic_DNA"/>
</dbReference>
<sequence length="250" mass="28270">MSLLRFVWRAWWMSLWVLGGLLTLSLVFPWLSQQARLAVKRFWARVLIRLCGIKLSVSGHPPEPGPVLWVANHVSWLDIFVLNHVRSTTFIAKHEIRHWPVLGWLVAGADTIFIERGVRHAVHRVGLAMENRFEEGQAVGLFPEGTTSTGFDVLPFYANLYEPARRMAVPIQPIALLYSHRGQRSDFASFVGEESLMQNLWRVLGTTGVSIEMVFLPVMAGNTLGQHKRNELASLTRQDIRSVLLRSPGA</sequence>
<evidence type="ECO:0000313" key="8">
    <source>
        <dbReference type="Proteomes" id="UP000244571"/>
    </source>
</evidence>
<dbReference type="GO" id="GO:0003841">
    <property type="term" value="F:1-acylglycerol-3-phosphate O-acyltransferase activity"/>
    <property type="evidence" value="ECO:0007669"/>
    <property type="project" value="TreeGrafter"/>
</dbReference>
<gene>
    <name evidence="7" type="ORF">DBV39_17025</name>
</gene>
<reference evidence="7 8" key="1">
    <citation type="submission" date="2018-04" db="EMBL/GenBank/DDBJ databases">
        <title>Bordetella sp. HZ20 isolated from seawater.</title>
        <authorList>
            <person name="Sun C."/>
        </authorList>
    </citation>
    <scope>NUCLEOTIDE SEQUENCE [LARGE SCALE GENOMIC DNA]</scope>
    <source>
        <strain evidence="7 8">HZ20</strain>
    </source>
</reference>
<evidence type="ECO:0000256" key="5">
    <source>
        <dbReference type="ARBA" id="ARBA00023315"/>
    </source>
</evidence>
<keyword evidence="4" id="KW-0443">Lipid metabolism</keyword>
<evidence type="ECO:0000259" key="6">
    <source>
        <dbReference type="SMART" id="SM00563"/>
    </source>
</evidence>
<keyword evidence="8" id="KW-1185">Reference proteome</keyword>
<dbReference type="SUPFAM" id="SSF69593">
    <property type="entry name" value="Glycerol-3-phosphate (1)-acyltransferase"/>
    <property type="match status" value="1"/>
</dbReference>
<evidence type="ECO:0000256" key="4">
    <source>
        <dbReference type="ARBA" id="ARBA00023098"/>
    </source>
</evidence>
<dbReference type="RefSeq" id="WP_108622562.1">
    <property type="nucleotide sequence ID" value="NZ_CP028901.1"/>
</dbReference>
<dbReference type="Pfam" id="PF01553">
    <property type="entry name" value="Acyltransferase"/>
    <property type="match status" value="1"/>
</dbReference>
<dbReference type="CDD" id="cd07989">
    <property type="entry name" value="LPLAT_AGPAT-like"/>
    <property type="match status" value="1"/>
</dbReference>
<keyword evidence="3 7" id="KW-0808">Transferase</keyword>
<dbReference type="OrthoDB" id="9806880at2"/>
<evidence type="ECO:0000256" key="2">
    <source>
        <dbReference type="ARBA" id="ARBA00022516"/>
    </source>
</evidence>
<dbReference type="PANTHER" id="PTHR10434">
    <property type="entry name" value="1-ACYL-SN-GLYCEROL-3-PHOSPHATE ACYLTRANSFERASE"/>
    <property type="match status" value="1"/>
</dbReference>
<organism evidence="7 8">
    <name type="scientific">Orrella marina</name>
    <dbReference type="NCBI Taxonomy" id="2163011"/>
    <lineage>
        <taxon>Bacteria</taxon>
        <taxon>Pseudomonadati</taxon>
        <taxon>Pseudomonadota</taxon>
        <taxon>Betaproteobacteria</taxon>
        <taxon>Burkholderiales</taxon>
        <taxon>Alcaligenaceae</taxon>
        <taxon>Orrella</taxon>
    </lineage>
</organism>
<evidence type="ECO:0000256" key="3">
    <source>
        <dbReference type="ARBA" id="ARBA00022679"/>
    </source>
</evidence>
<dbReference type="AlphaFoldDB" id="A0A2R4XMW9"/>